<accession>A0ABT2PX32</accession>
<dbReference type="EMBL" id="JAOEGN010000007">
    <property type="protein sequence ID" value="MCU0105001.1"/>
    <property type="molecule type" value="Genomic_DNA"/>
</dbReference>
<dbReference type="RefSeq" id="WP_262096262.1">
    <property type="nucleotide sequence ID" value="NZ_JAOEGN010000007.1"/>
</dbReference>
<reference evidence="2" key="1">
    <citation type="submission" date="2023-07" db="EMBL/GenBank/DDBJ databases">
        <title>Novel Mycoplasma species identified in domestic and wild animals.</title>
        <authorList>
            <person name="Volokhov D.V."/>
            <person name="Furtak V.A."/>
            <person name="Zagorodnyaya T.A."/>
        </authorList>
    </citation>
    <scope>NUCLEOTIDE SEQUENCE [LARGE SCALE GENOMIC DNA]</scope>
    <source>
        <strain evidence="2">92-19</strain>
    </source>
</reference>
<sequence length="238" mass="28506">MITGDLLKNYDINASKEITKLRDLLSMIDENSIYFLTRYSEVLSKYYATALWEVYERVITFNITKDDKMLNLIRLLLEFEFVLVTYYNSILSLSINYYKNIVDRLNYSIKFDQDRNEIIFFKKNLYLEDAIHEINDERVKWRIYEFNMLGSTIDSKIDTLREIYVLFESKKESKANKIIGEAMRYINVTRHANPNQDKELAEQYSRQKEDFIQICFMLSLQALINLDINKLKEVIKKL</sequence>
<gene>
    <name evidence="1" type="ORF">N7603_04960</name>
</gene>
<proteinExistence type="predicted"/>
<organism evidence="1 2">
    <name type="scientific">Paracholeplasma vituli</name>
    <dbReference type="NCBI Taxonomy" id="69473"/>
    <lineage>
        <taxon>Bacteria</taxon>
        <taxon>Bacillati</taxon>
        <taxon>Mycoplasmatota</taxon>
        <taxon>Mollicutes</taxon>
        <taxon>Acholeplasmatales</taxon>
        <taxon>Acholeplasmataceae</taxon>
        <taxon>Paracholeplasma</taxon>
    </lineage>
</organism>
<comment type="caution">
    <text evidence="1">The sequence shown here is derived from an EMBL/GenBank/DDBJ whole genome shotgun (WGS) entry which is preliminary data.</text>
</comment>
<evidence type="ECO:0008006" key="3">
    <source>
        <dbReference type="Google" id="ProtNLM"/>
    </source>
</evidence>
<dbReference type="Proteomes" id="UP001209076">
    <property type="component" value="Unassembled WGS sequence"/>
</dbReference>
<protein>
    <recommendedName>
        <fullName evidence="3">RiboL-PSP-HEPN domain-containing protein</fullName>
    </recommendedName>
</protein>
<name>A0ABT2PX32_9MOLU</name>
<evidence type="ECO:0000313" key="2">
    <source>
        <dbReference type="Proteomes" id="UP001209076"/>
    </source>
</evidence>
<keyword evidence="2" id="KW-1185">Reference proteome</keyword>
<evidence type="ECO:0000313" key="1">
    <source>
        <dbReference type="EMBL" id="MCU0105001.1"/>
    </source>
</evidence>